<comment type="caution">
    <text evidence="2">The sequence shown here is derived from an EMBL/GenBank/DDBJ whole genome shotgun (WGS) entry which is preliminary data.</text>
</comment>
<organism evidence="2 3">
    <name type="scientific">Trebonia kvetii</name>
    <dbReference type="NCBI Taxonomy" id="2480626"/>
    <lineage>
        <taxon>Bacteria</taxon>
        <taxon>Bacillati</taxon>
        <taxon>Actinomycetota</taxon>
        <taxon>Actinomycetes</taxon>
        <taxon>Streptosporangiales</taxon>
        <taxon>Treboniaceae</taxon>
        <taxon>Trebonia</taxon>
    </lineage>
</organism>
<name>A0A6P2C1M3_9ACTN</name>
<proteinExistence type="predicted"/>
<protein>
    <submittedName>
        <fullName evidence="2">Uncharacterized protein</fullName>
    </submittedName>
</protein>
<feature type="compositionally biased region" description="Polar residues" evidence="1">
    <location>
        <begin position="277"/>
        <end position="286"/>
    </location>
</feature>
<dbReference type="EMBL" id="RPFW01000002">
    <property type="protein sequence ID" value="TVZ05050.1"/>
    <property type="molecule type" value="Genomic_DNA"/>
</dbReference>
<gene>
    <name evidence="2" type="ORF">EAS64_10540</name>
</gene>
<dbReference type="OrthoDB" id="4508519at2"/>
<reference evidence="2 3" key="1">
    <citation type="submission" date="2018-11" db="EMBL/GenBank/DDBJ databases">
        <title>Trebonia kvetii gen.nov., sp.nov., a novel acidophilic actinobacterium, and proposal of the new actinobacterial family Treboniaceae fam. nov.</title>
        <authorList>
            <person name="Rapoport D."/>
            <person name="Sagova-Mareckova M."/>
            <person name="Sedlacek I."/>
            <person name="Provaznik J."/>
            <person name="Kralova S."/>
            <person name="Pavlinic D."/>
            <person name="Benes V."/>
            <person name="Kopecky J."/>
        </authorList>
    </citation>
    <scope>NUCLEOTIDE SEQUENCE [LARGE SCALE GENOMIC DNA]</scope>
    <source>
        <strain evidence="2 3">15Tr583</strain>
    </source>
</reference>
<evidence type="ECO:0000256" key="1">
    <source>
        <dbReference type="SAM" id="MobiDB-lite"/>
    </source>
</evidence>
<feature type="compositionally biased region" description="Basic residues" evidence="1">
    <location>
        <begin position="117"/>
        <end position="126"/>
    </location>
</feature>
<evidence type="ECO:0000313" key="3">
    <source>
        <dbReference type="Proteomes" id="UP000460272"/>
    </source>
</evidence>
<feature type="region of interest" description="Disordered" evidence="1">
    <location>
        <begin position="77"/>
        <end position="99"/>
    </location>
</feature>
<feature type="compositionally biased region" description="Low complexity" evidence="1">
    <location>
        <begin position="84"/>
        <end position="99"/>
    </location>
</feature>
<dbReference type="AlphaFoldDB" id="A0A6P2C1M3"/>
<dbReference type="RefSeq" id="WP_145852757.1">
    <property type="nucleotide sequence ID" value="NZ_RPFW01000002.1"/>
</dbReference>
<keyword evidence="3" id="KW-1185">Reference proteome</keyword>
<sequence>MKRPDAVDELRYTFRPLPRACTPLPGETVSSYLRRLASANLMDRETRRTLVTGACRQAAGPRPAVLSRLSGCPERTQRRALPELASPAPGAGARRASLPGRWPGLPALQCRTVRRGRRTGVARPGRRAVPAPPPVDHRSRPNRAAAPARRAARDTDRVPRLAAAGPRARAYAVIDAWRASGSYDYTRTDGFSERIGRFLGPGWSVYISSPFVAAAKYPQAVALTRLLASPHWTDLVTGDHTRAGRPAGERSALGAPALPGHRGKTLAPGSSGGSTAGRLTQFSWPT</sequence>
<evidence type="ECO:0000313" key="2">
    <source>
        <dbReference type="EMBL" id="TVZ05050.1"/>
    </source>
</evidence>
<accession>A0A6P2C1M3</accession>
<feature type="region of interest" description="Disordered" evidence="1">
    <location>
        <begin position="238"/>
        <end position="286"/>
    </location>
</feature>
<dbReference type="Proteomes" id="UP000460272">
    <property type="component" value="Unassembled WGS sequence"/>
</dbReference>
<feature type="region of interest" description="Disordered" evidence="1">
    <location>
        <begin position="117"/>
        <end position="157"/>
    </location>
</feature>